<accession>A0ABD3WXH3</accession>
<dbReference type="Gene3D" id="3.30.420.40">
    <property type="match status" value="1"/>
</dbReference>
<sequence length="567" mass="63799">MNSKGDKMLVAAIDFGAIYSGYAFVFKHDDFSKIDTNLAWDGGSLMSLKCPTCVLFDEKKQFHSFGYEAEDKYSELANDNEHQKWYYFRRFKMSLHKTEIKRDFVIPDDKGLTMPANKVFGAAIRFLKTHLLNTLANRGTGVAEKDIHWVLTVPAIWSDAAKQFMRETAVNEADIENGSLTIALEPEAASLYCQLLPSDKFSGSGILTLNKYIVLNLGDSTVELTVHEKQADGSLKELHEPIGVVWSGTKVDEVFHQMLIKIVGAKTFKTFCDSQKADHVDLLRELEAKKRTITPGSDNKITVKIPVSLTSLYEQENGETIADAIKETSFKGRMIWASDKVRIEANLFKWLFKESTDSVTRCVKELLQKLEVKDMDNFLMVGGFSESLMMQAAIKDAFPNAKIIIPADAGLVVVKGAVVFGREPMKISSRIAKYTYGINISPPFDSTLYPQEKRVVVGGKERSKDVFKKYIQKGESIKIGERRSGKHVSLKANQKEMLLKIYASAAKDPKFITDPGCEYMGRLIVKLPEAQDIFKVNVDMMFGQAELLVEAEEETSKQKFTSYFDFL</sequence>
<proteinExistence type="predicted"/>
<reference evidence="1 2" key="1">
    <citation type="submission" date="2024-11" db="EMBL/GenBank/DDBJ databases">
        <title>Chromosome-level genome assembly of the freshwater bivalve Anodonta woodiana.</title>
        <authorList>
            <person name="Chen X."/>
        </authorList>
    </citation>
    <scope>NUCLEOTIDE SEQUENCE [LARGE SCALE GENOMIC DNA]</scope>
    <source>
        <strain evidence="1">MN2024</strain>
        <tissue evidence="1">Gills</tissue>
    </source>
</reference>
<dbReference type="SUPFAM" id="SSF53067">
    <property type="entry name" value="Actin-like ATPase domain"/>
    <property type="match status" value="2"/>
</dbReference>
<dbReference type="PANTHER" id="PTHR14187">
    <property type="entry name" value="ALPHA KINASE/ELONGATION FACTOR 2 KINASE"/>
    <property type="match status" value="1"/>
</dbReference>
<keyword evidence="2" id="KW-1185">Reference proteome</keyword>
<evidence type="ECO:0008006" key="3">
    <source>
        <dbReference type="Google" id="ProtNLM"/>
    </source>
</evidence>
<organism evidence="1 2">
    <name type="scientific">Sinanodonta woodiana</name>
    <name type="common">Chinese pond mussel</name>
    <name type="synonym">Anodonta woodiana</name>
    <dbReference type="NCBI Taxonomy" id="1069815"/>
    <lineage>
        <taxon>Eukaryota</taxon>
        <taxon>Metazoa</taxon>
        <taxon>Spiralia</taxon>
        <taxon>Lophotrochozoa</taxon>
        <taxon>Mollusca</taxon>
        <taxon>Bivalvia</taxon>
        <taxon>Autobranchia</taxon>
        <taxon>Heteroconchia</taxon>
        <taxon>Palaeoheterodonta</taxon>
        <taxon>Unionida</taxon>
        <taxon>Unionoidea</taxon>
        <taxon>Unionidae</taxon>
        <taxon>Unioninae</taxon>
        <taxon>Sinanodonta</taxon>
    </lineage>
</organism>
<name>A0ABD3WXH3_SINWO</name>
<evidence type="ECO:0000313" key="1">
    <source>
        <dbReference type="EMBL" id="KAL3878674.1"/>
    </source>
</evidence>
<dbReference type="Proteomes" id="UP001634394">
    <property type="component" value="Unassembled WGS sequence"/>
</dbReference>
<comment type="caution">
    <text evidence="1">The sequence shown here is derived from an EMBL/GenBank/DDBJ whole genome shotgun (WGS) entry which is preliminary data.</text>
</comment>
<gene>
    <name evidence="1" type="ORF">ACJMK2_031005</name>
</gene>
<dbReference type="EMBL" id="JBJQND010000004">
    <property type="protein sequence ID" value="KAL3878674.1"/>
    <property type="molecule type" value="Genomic_DNA"/>
</dbReference>
<dbReference type="CDD" id="cd10229">
    <property type="entry name" value="ASKHA_NBD_HSP70_HSPA12"/>
    <property type="match status" value="1"/>
</dbReference>
<dbReference type="PANTHER" id="PTHR14187:SF5">
    <property type="entry name" value="HEAT SHOCK 70 KDA PROTEIN 12A"/>
    <property type="match status" value="1"/>
</dbReference>
<dbReference type="InterPro" id="IPR043129">
    <property type="entry name" value="ATPase_NBD"/>
</dbReference>
<protein>
    <recommendedName>
        <fullName evidence="3">Heat shock 70 kDa protein 12B</fullName>
    </recommendedName>
</protein>
<evidence type="ECO:0000313" key="2">
    <source>
        <dbReference type="Proteomes" id="UP001634394"/>
    </source>
</evidence>
<dbReference type="AlphaFoldDB" id="A0ABD3WXH3"/>